<comment type="subcellular location">
    <subcellularLocation>
        <location evidence="1">Bacterial microcompartment</location>
    </subcellularLocation>
</comment>
<feature type="domain" description="Bacterial microcompartment" evidence="3">
    <location>
        <begin position="33"/>
        <end position="103"/>
    </location>
</feature>
<reference evidence="4 5" key="1">
    <citation type="journal article" date="2015" name="Infect. Genet. Evol.">
        <title>Genomic sequences of six botulinum neurotoxin-producing strains representing three clostridial species illustrate the mobility and diversity of botulinum neurotoxin genes.</title>
        <authorList>
            <person name="Smith T.J."/>
            <person name="Hill K.K."/>
            <person name="Xie G."/>
            <person name="Foley B.T."/>
            <person name="Williamson C.H."/>
            <person name="Foster J.T."/>
            <person name="Johnson S.L."/>
            <person name="Chertkov O."/>
            <person name="Teshima H."/>
            <person name="Gibbons H.S."/>
            <person name="Johnsky L.A."/>
            <person name="Karavis M.A."/>
            <person name="Smith L.A."/>
        </authorList>
    </citation>
    <scope>NUCLEOTIDE SEQUENCE [LARGE SCALE GENOMIC DNA]</scope>
    <source>
        <strain evidence="4 5">CDC 2741</strain>
    </source>
</reference>
<keyword evidence="2" id="KW-1283">Bacterial microcompartment</keyword>
<name>A0A0C1R072_9CLOT</name>
<dbReference type="SMART" id="SM00877">
    <property type="entry name" value="BMC"/>
    <property type="match status" value="1"/>
</dbReference>
<keyword evidence="5" id="KW-1185">Reference proteome</keyword>
<dbReference type="STRING" id="29341.RSJ17_18900"/>
<dbReference type="GO" id="GO:0031469">
    <property type="term" value="C:bacterial microcompartment"/>
    <property type="evidence" value="ECO:0007669"/>
    <property type="project" value="UniProtKB-SubCell"/>
</dbReference>
<sequence>MDFRIIKSPSDSTKDILKRRMGGNCKTDLENADAIGLVQGKFIDMIYAADIAEKAVGVTVEDIRGLCPQHMVLIGILGDTASVEAALNEIKLKMKEEKQYDSSKTC</sequence>
<dbReference type="Pfam" id="PF00936">
    <property type="entry name" value="BMC"/>
    <property type="match status" value="1"/>
</dbReference>
<evidence type="ECO:0000259" key="3">
    <source>
        <dbReference type="SMART" id="SM00877"/>
    </source>
</evidence>
<dbReference type="AlphaFoldDB" id="A0A0C1R072"/>
<dbReference type="Proteomes" id="UP000031366">
    <property type="component" value="Unassembled WGS sequence"/>
</dbReference>
<protein>
    <submittedName>
        <fullName evidence="4">BMC domain protein</fullName>
    </submittedName>
</protein>
<evidence type="ECO:0000313" key="4">
    <source>
        <dbReference type="EMBL" id="KIE46802.1"/>
    </source>
</evidence>
<dbReference type="OrthoDB" id="3182611at2"/>
<proteinExistence type="predicted"/>
<comment type="caution">
    <text evidence="4">The sequence shown here is derived from an EMBL/GenBank/DDBJ whole genome shotgun (WGS) entry which is preliminary data.</text>
</comment>
<evidence type="ECO:0000256" key="1">
    <source>
        <dbReference type="ARBA" id="ARBA00024322"/>
    </source>
</evidence>
<organism evidence="4 5">
    <name type="scientific">Clostridium argentinense CDC 2741</name>
    <dbReference type="NCBI Taxonomy" id="1418104"/>
    <lineage>
        <taxon>Bacteria</taxon>
        <taxon>Bacillati</taxon>
        <taxon>Bacillota</taxon>
        <taxon>Clostridia</taxon>
        <taxon>Eubacteriales</taxon>
        <taxon>Clostridiaceae</taxon>
        <taxon>Clostridium</taxon>
    </lineage>
</organism>
<dbReference type="SUPFAM" id="SSF143414">
    <property type="entry name" value="CcmK-like"/>
    <property type="match status" value="1"/>
</dbReference>
<accession>A0A0C1R072</accession>
<dbReference type="RefSeq" id="WP_039633157.1">
    <property type="nucleotide sequence ID" value="NZ_AYSO01000016.1"/>
</dbReference>
<dbReference type="InterPro" id="IPR000249">
    <property type="entry name" value="BMC_dom"/>
</dbReference>
<dbReference type="InterPro" id="IPR037233">
    <property type="entry name" value="CcmK-like_sf"/>
</dbReference>
<evidence type="ECO:0000256" key="2">
    <source>
        <dbReference type="ARBA" id="ARBA00024446"/>
    </source>
</evidence>
<gene>
    <name evidence="4" type="ORF">U732_3406</name>
</gene>
<dbReference type="EMBL" id="AYSO01000016">
    <property type="protein sequence ID" value="KIE46802.1"/>
    <property type="molecule type" value="Genomic_DNA"/>
</dbReference>
<dbReference type="Gene3D" id="3.30.70.1710">
    <property type="match status" value="1"/>
</dbReference>
<evidence type="ECO:0000313" key="5">
    <source>
        <dbReference type="Proteomes" id="UP000031366"/>
    </source>
</evidence>